<protein>
    <recommendedName>
        <fullName evidence="4">TauD/TfdA-like domain-containing protein</fullName>
    </recommendedName>
</protein>
<sequence length="115" mass="12891">MSTPWNTSLMEKEFFRTHTKELAGYNITLNHGIPFPDAFAQSVKAHRIPGQEASSSHTQAGIYTRSAAAMDHENTRCRMLDNYLLLHGERYAGDTPGLTLEDQVNSNKHYLPSSP</sequence>
<organism evidence="2 3">
    <name type="scientific">Alternaria tenuissima</name>
    <dbReference type="NCBI Taxonomy" id="119927"/>
    <lineage>
        <taxon>Eukaryota</taxon>
        <taxon>Fungi</taxon>
        <taxon>Dikarya</taxon>
        <taxon>Ascomycota</taxon>
        <taxon>Pezizomycotina</taxon>
        <taxon>Dothideomycetes</taxon>
        <taxon>Pleosporomycetidae</taxon>
        <taxon>Pleosporales</taxon>
        <taxon>Pleosporineae</taxon>
        <taxon>Pleosporaceae</taxon>
        <taxon>Alternaria</taxon>
        <taxon>Alternaria sect. Alternaria</taxon>
        <taxon>Alternaria alternata complex</taxon>
    </lineage>
</organism>
<feature type="region of interest" description="Disordered" evidence="1">
    <location>
        <begin position="96"/>
        <end position="115"/>
    </location>
</feature>
<proteinExistence type="predicted"/>
<dbReference type="EMBL" id="PDXF01000088">
    <property type="protein sequence ID" value="RYN89262.1"/>
    <property type="molecule type" value="Genomic_DNA"/>
</dbReference>
<keyword evidence="3" id="KW-1185">Reference proteome</keyword>
<evidence type="ECO:0000256" key="1">
    <source>
        <dbReference type="SAM" id="MobiDB-lite"/>
    </source>
</evidence>
<name>A0ABY0FW28_9PLEO</name>
<reference evidence="3" key="1">
    <citation type="journal article" date="2019" name="bioRxiv">
        <title>Genomics, evolutionary history and diagnostics of the Alternaria alternata species group including apple and Asian pear pathotypes.</title>
        <authorList>
            <person name="Armitage A.D."/>
            <person name="Cockerton H.M."/>
            <person name="Sreenivasaprasad S."/>
            <person name="Woodhall J.W."/>
            <person name="Lane C.R."/>
            <person name="Harrison R.J."/>
            <person name="Clarkson J.P."/>
        </authorList>
    </citation>
    <scope>NUCLEOTIDE SEQUENCE [LARGE SCALE GENOMIC DNA]</scope>
    <source>
        <strain evidence="3">FERA 635</strain>
    </source>
</reference>
<evidence type="ECO:0000313" key="2">
    <source>
        <dbReference type="EMBL" id="RYN89262.1"/>
    </source>
</evidence>
<evidence type="ECO:0000313" key="3">
    <source>
        <dbReference type="Proteomes" id="UP000293195"/>
    </source>
</evidence>
<evidence type="ECO:0008006" key="4">
    <source>
        <dbReference type="Google" id="ProtNLM"/>
    </source>
</evidence>
<accession>A0ABY0FW28</accession>
<dbReference type="Proteomes" id="UP000293195">
    <property type="component" value="Unassembled WGS sequence"/>
</dbReference>
<comment type="caution">
    <text evidence="2">The sequence shown here is derived from an EMBL/GenBank/DDBJ whole genome shotgun (WGS) entry which is preliminary data.</text>
</comment>
<gene>
    <name evidence="2" type="ORF">AA0119_g11516</name>
</gene>